<dbReference type="EMBL" id="JBETVU010000012">
    <property type="protein sequence ID" value="MES5148941.1"/>
    <property type="molecule type" value="Genomic_DNA"/>
</dbReference>
<reference evidence="1" key="2">
    <citation type="submission" date="2024-06" db="EMBL/GenBank/DDBJ databases">
        <title>Vaginal Lactobacillus fatty acid response mechanisms reveal a metabolite-targeted strategy for bacterial vaginosis treatment.</title>
        <authorList>
            <person name="Zhu M."/>
            <person name="Blainey P.C."/>
            <person name="Bloom S.M."/>
            <person name="Kwon D.S."/>
        </authorList>
    </citation>
    <scope>NUCLEOTIDE SEQUENCE</scope>
    <source>
        <strain evidence="1">194_F1_1</strain>
    </source>
</reference>
<sequence>MLPVKCFPFLTTESTATWNKEHLKEAADRWEDPIRLAMHGIPLDLTMKANRNQLNMYWEIVRREEKQRFNMQASATGLGVWGDGKK</sequence>
<proteinExistence type="predicted"/>
<name>A0A6M1GH11_9LACO</name>
<evidence type="ECO:0000313" key="4">
    <source>
        <dbReference type="Proteomes" id="UP001434419"/>
    </source>
</evidence>
<dbReference type="RefSeq" id="WP_005722108.1">
    <property type="nucleotide sequence ID" value="NZ_CAZZQD010000001.1"/>
</dbReference>
<keyword evidence="4" id="KW-1185">Reference proteome</keyword>
<dbReference type="Proteomes" id="UP000510660">
    <property type="component" value="Chromosome"/>
</dbReference>
<evidence type="ECO:0000313" key="2">
    <source>
        <dbReference type="EMBL" id="QLL73786.1"/>
    </source>
</evidence>
<protein>
    <submittedName>
        <fullName evidence="2">Uncharacterized protein</fullName>
    </submittedName>
</protein>
<organism evidence="2 3">
    <name type="scientific">Lactobacillus crispatus</name>
    <dbReference type="NCBI Taxonomy" id="47770"/>
    <lineage>
        <taxon>Bacteria</taxon>
        <taxon>Bacillati</taxon>
        <taxon>Bacillota</taxon>
        <taxon>Bacilli</taxon>
        <taxon>Lactobacillales</taxon>
        <taxon>Lactobacillaceae</taxon>
        <taxon>Lactobacillus</taxon>
    </lineage>
</organism>
<evidence type="ECO:0000313" key="3">
    <source>
        <dbReference type="Proteomes" id="UP000510660"/>
    </source>
</evidence>
<dbReference type="Proteomes" id="UP001434419">
    <property type="component" value="Unassembled WGS sequence"/>
</dbReference>
<gene>
    <name evidence="1" type="ORF">ABVC42_03225</name>
    <name evidence="2" type="ORF">GTO85_05080</name>
</gene>
<accession>A0A6M1GH11</accession>
<dbReference type="AlphaFoldDB" id="A0A6M1GH11"/>
<reference evidence="2 3" key="1">
    <citation type="submission" date="2020-01" db="EMBL/GenBank/DDBJ databases">
        <title>Complete and circular genome sequences of six lactobacillus isolates from horses.</title>
        <authorList>
            <person name="Hassan H.M."/>
        </authorList>
    </citation>
    <scope>NUCLEOTIDE SEQUENCE [LARGE SCALE GENOMIC DNA]</scope>
    <source>
        <strain evidence="2 3">1D</strain>
    </source>
</reference>
<dbReference type="EMBL" id="CP047415">
    <property type="protein sequence ID" value="QLL73786.1"/>
    <property type="molecule type" value="Genomic_DNA"/>
</dbReference>
<evidence type="ECO:0000313" key="1">
    <source>
        <dbReference type="EMBL" id="MES5148941.1"/>
    </source>
</evidence>